<proteinExistence type="predicted"/>
<gene>
    <name evidence="1" type="ORF">SDC9_201164</name>
</gene>
<dbReference type="EMBL" id="VSSQ01120664">
    <property type="protein sequence ID" value="MPN53500.1"/>
    <property type="molecule type" value="Genomic_DNA"/>
</dbReference>
<organism evidence="1">
    <name type="scientific">bioreactor metagenome</name>
    <dbReference type="NCBI Taxonomy" id="1076179"/>
    <lineage>
        <taxon>unclassified sequences</taxon>
        <taxon>metagenomes</taxon>
        <taxon>ecological metagenomes</taxon>
    </lineage>
</organism>
<dbReference type="AlphaFoldDB" id="A0A645IRD8"/>
<sequence>MQREHRTQVGDRTVLELGQPLHCVELNVGLGDTKVELTRLDGVDVVYRTAGALDRTADTVLGAVLVHQPADRPACGVIHAGDATRTDGDELLLGLGWSGAESAGNDQGCCQGAKCLHAFSSMVVTEWKSHRLASRLAG</sequence>
<reference evidence="1" key="1">
    <citation type="submission" date="2019-08" db="EMBL/GenBank/DDBJ databases">
        <authorList>
            <person name="Kucharzyk K."/>
            <person name="Murdoch R.W."/>
            <person name="Higgins S."/>
            <person name="Loffler F."/>
        </authorList>
    </citation>
    <scope>NUCLEOTIDE SEQUENCE</scope>
</reference>
<comment type="caution">
    <text evidence="1">The sequence shown here is derived from an EMBL/GenBank/DDBJ whole genome shotgun (WGS) entry which is preliminary data.</text>
</comment>
<evidence type="ECO:0000313" key="1">
    <source>
        <dbReference type="EMBL" id="MPN53500.1"/>
    </source>
</evidence>
<accession>A0A645IRD8</accession>
<name>A0A645IRD8_9ZZZZ</name>
<protein>
    <submittedName>
        <fullName evidence="1">Uncharacterized protein</fullName>
    </submittedName>
</protein>